<organism evidence="1 2">
    <name type="scientific">Arsenicicoccus bolidensis</name>
    <dbReference type="NCBI Taxonomy" id="229480"/>
    <lineage>
        <taxon>Bacteria</taxon>
        <taxon>Bacillati</taxon>
        <taxon>Actinomycetota</taxon>
        <taxon>Actinomycetes</taxon>
        <taxon>Micrococcales</taxon>
        <taxon>Intrasporangiaceae</taxon>
        <taxon>Arsenicicoccus</taxon>
    </lineage>
</organism>
<keyword evidence="2" id="KW-1185">Reference proteome</keyword>
<name>A0ABS9PXI0_9MICO</name>
<evidence type="ECO:0000313" key="2">
    <source>
        <dbReference type="Proteomes" id="UP001521931"/>
    </source>
</evidence>
<dbReference type="InterPro" id="IPR036390">
    <property type="entry name" value="WH_DNA-bd_sf"/>
</dbReference>
<proteinExistence type="predicted"/>
<evidence type="ECO:0000313" key="1">
    <source>
        <dbReference type="EMBL" id="MCG7320325.1"/>
    </source>
</evidence>
<dbReference type="RefSeq" id="WP_239261279.1">
    <property type="nucleotide sequence ID" value="NZ_JAKRCV010000001.1"/>
</dbReference>
<gene>
    <name evidence="1" type="ORF">MHL29_00205</name>
</gene>
<protein>
    <submittedName>
        <fullName evidence="1">Transcriptional regulator</fullName>
    </submittedName>
</protein>
<accession>A0ABS9PXI0</accession>
<dbReference type="SUPFAM" id="SSF46785">
    <property type="entry name" value="Winged helix' DNA-binding domain"/>
    <property type="match status" value="1"/>
</dbReference>
<dbReference type="Proteomes" id="UP001521931">
    <property type="component" value="Unassembled WGS sequence"/>
</dbReference>
<reference evidence="1 2" key="1">
    <citation type="submission" date="2022-02" db="EMBL/GenBank/DDBJ databases">
        <title>Uncovering new skin microbiome diversity through culturing and metagenomics.</title>
        <authorList>
            <person name="Conlan S."/>
            <person name="Deming C."/>
            <person name="Nisc Comparative Sequencing Program N."/>
            <person name="Segre J.A."/>
        </authorList>
    </citation>
    <scope>NUCLEOTIDE SEQUENCE [LARGE SCALE GENOMIC DNA]</scope>
    <source>
        <strain evidence="1 2">ACRQZ</strain>
    </source>
</reference>
<dbReference type="EMBL" id="JAKRCV010000001">
    <property type="protein sequence ID" value="MCG7320325.1"/>
    <property type="molecule type" value="Genomic_DNA"/>
</dbReference>
<sequence length="310" mass="33048">MLVDPDGVALRVEVVRRSLVTDEVARRLLDARDGGDATLMLDADRVTQGARSVLDAAHAGYLDRRGRLSLRAPGLFVTADIEPVRTTAARSDALAGRAGAEIAATLLLDPARRRGVRELGRELGRSAGTVSHLLALLRGDGLIGQDNRPLGTELFWALVPRWPSATFSFVRAPDLADPVQADALRMGLFDHGAGPGSPGWALTGTLAAAAYGAPVAARRDQVPDCYVPDEITLRRAERLLGAAPSGNEARITLRLAPVPSVVTLRTPAGSGGPWPLAHPLFVALDLAKDAGRGREVLEHWDPAEEFTRVW</sequence>
<comment type="caution">
    <text evidence="1">The sequence shown here is derived from an EMBL/GenBank/DDBJ whole genome shotgun (WGS) entry which is preliminary data.</text>
</comment>